<evidence type="ECO:0000313" key="3">
    <source>
        <dbReference type="Proteomes" id="UP000544331"/>
    </source>
</evidence>
<feature type="compositionally biased region" description="Basic and acidic residues" evidence="1">
    <location>
        <begin position="47"/>
        <end position="68"/>
    </location>
</feature>
<sequence length="90" mass="9521">MPSEPPKTIPIKRRSERSTGGSSSFGEIASAKLNGQMFYAPGVVQSRDPRSDTQRPEGGTKDGKEAAVPDHTIANEANSTATGNLQKGHK</sequence>
<protein>
    <submittedName>
        <fullName evidence="2">Uncharacterized protein</fullName>
    </submittedName>
</protein>
<dbReference type="OrthoDB" id="10357568at2759"/>
<gene>
    <name evidence="2" type="ORF">FMUND_1815</name>
</gene>
<dbReference type="EMBL" id="JAAOAN010000065">
    <property type="protein sequence ID" value="KAF5723491.1"/>
    <property type="molecule type" value="Genomic_DNA"/>
</dbReference>
<evidence type="ECO:0000313" key="2">
    <source>
        <dbReference type="EMBL" id="KAF5723491.1"/>
    </source>
</evidence>
<comment type="caution">
    <text evidence="2">The sequence shown here is derived from an EMBL/GenBank/DDBJ whole genome shotgun (WGS) entry which is preliminary data.</text>
</comment>
<reference evidence="2 3" key="1">
    <citation type="submission" date="2020-05" db="EMBL/GenBank/DDBJ databases">
        <title>Identification and distribution of gene clusters putatively required for synthesis of sphingolipid metabolism inhibitors in phylogenetically diverse species of the filamentous fungus Fusarium.</title>
        <authorList>
            <person name="Kim H.-S."/>
            <person name="Busman M."/>
            <person name="Brown D.W."/>
            <person name="Divon H."/>
            <person name="Uhlig S."/>
            <person name="Proctor R.H."/>
        </authorList>
    </citation>
    <scope>NUCLEOTIDE SEQUENCE [LARGE SCALE GENOMIC DNA]</scope>
    <source>
        <strain evidence="2 3">NRRL 66235</strain>
    </source>
</reference>
<dbReference type="AlphaFoldDB" id="A0A8H6DN59"/>
<proteinExistence type="predicted"/>
<accession>A0A8H6DN59</accession>
<name>A0A8H6DN59_9HYPO</name>
<dbReference type="Proteomes" id="UP000544331">
    <property type="component" value="Unassembled WGS sequence"/>
</dbReference>
<evidence type="ECO:0000256" key="1">
    <source>
        <dbReference type="SAM" id="MobiDB-lite"/>
    </source>
</evidence>
<feature type="compositionally biased region" description="Polar residues" evidence="1">
    <location>
        <begin position="75"/>
        <end position="90"/>
    </location>
</feature>
<feature type="region of interest" description="Disordered" evidence="1">
    <location>
        <begin position="1"/>
        <end position="90"/>
    </location>
</feature>
<keyword evidence="3" id="KW-1185">Reference proteome</keyword>
<organism evidence="2 3">
    <name type="scientific">Fusarium mundagurra</name>
    <dbReference type="NCBI Taxonomy" id="1567541"/>
    <lineage>
        <taxon>Eukaryota</taxon>
        <taxon>Fungi</taxon>
        <taxon>Dikarya</taxon>
        <taxon>Ascomycota</taxon>
        <taxon>Pezizomycotina</taxon>
        <taxon>Sordariomycetes</taxon>
        <taxon>Hypocreomycetidae</taxon>
        <taxon>Hypocreales</taxon>
        <taxon>Nectriaceae</taxon>
        <taxon>Fusarium</taxon>
        <taxon>Fusarium fujikuroi species complex</taxon>
    </lineage>
</organism>